<dbReference type="EMBL" id="FWXO01000001">
    <property type="protein sequence ID" value="SMC46831.1"/>
    <property type="molecule type" value="Genomic_DNA"/>
</dbReference>
<evidence type="ECO:0000313" key="3">
    <source>
        <dbReference type="EMBL" id="SMC46831.1"/>
    </source>
</evidence>
<evidence type="ECO:0000313" key="4">
    <source>
        <dbReference type="Proteomes" id="UP000192360"/>
    </source>
</evidence>
<protein>
    <recommendedName>
        <fullName evidence="5">LTXXQ motif family protein</fullName>
    </recommendedName>
</protein>
<feature type="region of interest" description="Disordered" evidence="1">
    <location>
        <begin position="65"/>
        <end position="85"/>
    </location>
</feature>
<evidence type="ECO:0000256" key="1">
    <source>
        <dbReference type="SAM" id="MobiDB-lite"/>
    </source>
</evidence>
<feature type="signal peptide" evidence="2">
    <location>
        <begin position="1"/>
        <end position="18"/>
    </location>
</feature>
<dbReference type="STRING" id="504486.SAMN05660703_1415"/>
<name>A0A1W1ZFH4_9FLAO</name>
<evidence type="ECO:0000256" key="2">
    <source>
        <dbReference type="SAM" id="SignalP"/>
    </source>
</evidence>
<dbReference type="OrthoDB" id="956918at2"/>
<reference evidence="3 4" key="1">
    <citation type="submission" date="2017-04" db="EMBL/GenBank/DDBJ databases">
        <authorList>
            <person name="Afonso C.L."/>
            <person name="Miller P.J."/>
            <person name="Scott M.A."/>
            <person name="Spackman E."/>
            <person name="Goraichik I."/>
            <person name="Dimitrov K.M."/>
            <person name="Suarez D.L."/>
            <person name="Swayne D.E."/>
        </authorList>
    </citation>
    <scope>NUCLEOTIDE SEQUENCE [LARGE SCALE GENOMIC DNA]</scope>
    <source>
        <strain evidence="3 4">DSM 21164</strain>
    </source>
</reference>
<accession>A0A1W1ZFH4</accession>
<feature type="region of interest" description="Disordered" evidence="1">
    <location>
        <begin position="118"/>
        <end position="145"/>
    </location>
</feature>
<feature type="compositionally biased region" description="Basic and acidic residues" evidence="1">
    <location>
        <begin position="66"/>
        <end position="85"/>
    </location>
</feature>
<sequence length="145" mass="17292">MKKVIAVLVLFVGLNAMAQKRENRNLNPEQIATLTTKKMTLDLDLNESQQSKIYELQLENAKSRMTKMEAHRKENSESMKKLSSEERFAKKTEMLDHQIAQKKKIKTILNADQFEKWEKLNHNRKNRFHKKRGERKHNMKKENKE</sequence>
<dbReference type="AlphaFoldDB" id="A0A1W1ZFH4"/>
<keyword evidence="4" id="KW-1185">Reference proteome</keyword>
<gene>
    <name evidence="3" type="ORF">SAMN05660703_1415</name>
</gene>
<keyword evidence="2" id="KW-0732">Signal</keyword>
<dbReference type="Proteomes" id="UP000192360">
    <property type="component" value="Unassembled WGS sequence"/>
</dbReference>
<organism evidence="3 4">
    <name type="scientific">Cellulophaga tyrosinoxydans</name>
    <dbReference type="NCBI Taxonomy" id="504486"/>
    <lineage>
        <taxon>Bacteria</taxon>
        <taxon>Pseudomonadati</taxon>
        <taxon>Bacteroidota</taxon>
        <taxon>Flavobacteriia</taxon>
        <taxon>Flavobacteriales</taxon>
        <taxon>Flavobacteriaceae</taxon>
        <taxon>Cellulophaga</taxon>
    </lineage>
</organism>
<evidence type="ECO:0008006" key="5">
    <source>
        <dbReference type="Google" id="ProtNLM"/>
    </source>
</evidence>
<feature type="chain" id="PRO_5012845555" description="LTXXQ motif family protein" evidence="2">
    <location>
        <begin position="19"/>
        <end position="145"/>
    </location>
</feature>
<dbReference type="RefSeq" id="WP_084060660.1">
    <property type="nucleotide sequence ID" value="NZ_FWXO01000001.1"/>
</dbReference>
<proteinExistence type="predicted"/>
<feature type="compositionally biased region" description="Basic residues" evidence="1">
    <location>
        <begin position="122"/>
        <end position="139"/>
    </location>
</feature>